<reference evidence="3 4" key="1">
    <citation type="submission" date="2021-03" db="EMBL/GenBank/DDBJ databases">
        <title>Lysobacter sp. nov. isolated from soil of gangwondo yeongwol, south Korea.</title>
        <authorList>
            <person name="Kim K.R."/>
            <person name="Kim K.H."/>
            <person name="Jeon C.O."/>
        </authorList>
    </citation>
    <scope>NUCLEOTIDE SEQUENCE [LARGE SCALE GENOMIC DNA]</scope>
    <source>
        <strain evidence="3 4">R19</strain>
    </source>
</reference>
<dbReference type="EMBL" id="CP071518">
    <property type="protein sequence ID" value="QSX79366.1"/>
    <property type="molecule type" value="Genomic_DNA"/>
</dbReference>
<gene>
    <name evidence="2" type="ORF">I8J32_005760</name>
    <name evidence="3" type="ORF">I8J32_005785</name>
</gene>
<dbReference type="Proteomes" id="UP000639274">
    <property type="component" value="Chromosome"/>
</dbReference>
<proteinExistence type="predicted"/>
<protein>
    <submittedName>
        <fullName evidence="3">Uncharacterized protein</fullName>
    </submittedName>
</protein>
<keyword evidence="1" id="KW-0472">Membrane</keyword>
<keyword evidence="1" id="KW-1133">Transmembrane helix</keyword>
<dbReference type="KEGG" id="lsf:I8J32_005760"/>
<accession>A0A974Y0V5</accession>
<evidence type="ECO:0000256" key="1">
    <source>
        <dbReference type="SAM" id="Phobius"/>
    </source>
</evidence>
<feature type="transmembrane region" description="Helical" evidence="1">
    <location>
        <begin position="78"/>
        <end position="97"/>
    </location>
</feature>
<evidence type="ECO:0000313" key="2">
    <source>
        <dbReference type="EMBL" id="QSX79366.1"/>
    </source>
</evidence>
<dbReference type="AlphaFoldDB" id="A0A974Y0V5"/>
<evidence type="ECO:0000313" key="3">
    <source>
        <dbReference type="EMBL" id="QSX79371.1"/>
    </source>
</evidence>
<dbReference type="RefSeq" id="WP_200616256.1">
    <property type="nucleotide sequence ID" value="NZ_CP071518.1"/>
</dbReference>
<sequence length="103" mass="11500">MKEHRHPAKSFIAWLLLFAGSYALGAGLSGFASTFGITDFPNDRRGEWGLIATPIVLAIALAIGLWPFRYLLQRTPRWFLLLATVLATSVSFAWITWRFATAT</sequence>
<dbReference type="KEGG" id="lsf:I8J32_005785"/>
<keyword evidence="4" id="KW-1185">Reference proteome</keyword>
<evidence type="ECO:0000313" key="4">
    <source>
        <dbReference type="Proteomes" id="UP000639274"/>
    </source>
</evidence>
<feature type="transmembrane region" description="Helical" evidence="1">
    <location>
        <begin position="49"/>
        <end position="66"/>
    </location>
</feature>
<organism evidence="3 4">
    <name type="scientific">Agrilutibacter solisilvae</name>
    <dbReference type="NCBI Taxonomy" id="2763317"/>
    <lineage>
        <taxon>Bacteria</taxon>
        <taxon>Pseudomonadati</taxon>
        <taxon>Pseudomonadota</taxon>
        <taxon>Gammaproteobacteria</taxon>
        <taxon>Lysobacterales</taxon>
        <taxon>Lysobacteraceae</taxon>
        <taxon>Agrilutibacter</taxon>
    </lineage>
</organism>
<keyword evidence="1" id="KW-0812">Transmembrane</keyword>
<name>A0A974Y0V5_9GAMM</name>
<dbReference type="EMBL" id="CP071518">
    <property type="protein sequence ID" value="QSX79371.1"/>
    <property type="molecule type" value="Genomic_DNA"/>
</dbReference>